<dbReference type="PANTHER" id="PTHR42912:SF93">
    <property type="entry name" value="N6-ADENOSINE-METHYLTRANSFERASE TMT1A"/>
    <property type="match status" value="1"/>
</dbReference>
<dbReference type="SUPFAM" id="SSF53335">
    <property type="entry name" value="S-adenosyl-L-methionine-dependent methyltransferases"/>
    <property type="match status" value="1"/>
</dbReference>
<dbReference type="KEGG" id="acab:QRX50_13805"/>
<accession>A0A9Y2IM94</accession>
<evidence type="ECO:0000259" key="1">
    <source>
        <dbReference type="Pfam" id="PF08241"/>
    </source>
</evidence>
<proteinExistence type="predicted"/>
<dbReference type="CDD" id="cd02440">
    <property type="entry name" value="AdoMet_MTases"/>
    <property type="match status" value="1"/>
</dbReference>
<feature type="domain" description="Methyltransferase type 11" evidence="1">
    <location>
        <begin position="38"/>
        <end position="131"/>
    </location>
</feature>
<dbReference type="InterPro" id="IPR029063">
    <property type="entry name" value="SAM-dependent_MTases_sf"/>
</dbReference>
<dbReference type="Proteomes" id="UP001236014">
    <property type="component" value="Chromosome"/>
</dbReference>
<dbReference type="PANTHER" id="PTHR42912">
    <property type="entry name" value="METHYLTRANSFERASE"/>
    <property type="match status" value="1"/>
</dbReference>
<dbReference type="EMBL" id="CP127294">
    <property type="protein sequence ID" value="WIX81750.1"/>
    <property type="molecule type" value="Genomic_DNA"/>
</dbReference>
<reference evidence="2 3" key="1">
    <citation type="submission" date="2023-06" db="EMBL/GenBank/DDBJ databases">
        <authorList>
            <person name="Oyuntsetseg B."/>
            <person name="Kim S.B."/>
        </authorList>
    </citation>
    <scope>NUCLEOTIDE SEQUENCE [LARGE SCALE GENOMIC DNA]</scope>
    <source>
        <strain evidence="2 3">2-15</strain>
    </source>
</reference>
<evidence type="ECO:0000313" key="3">
    <source>
        <dbReference type="Proteomes" id="UP001236014"/>
    </source>
</evidence>
<dbReference type="AlphaFoldDB" id="A0A9Y2IM94"/>
<dbReference type="InterPro" id="IPR013216">
    <property type="entry name" value="Methyltransf_11"/>
</dbReference>
<keyword evidence="2" id="KW-0489">Methyltransferase</keyword>
<gene>
    <name evidence="2" type="ORF">QRX50_13805</name>
</gene>
<keyword evidence="3" id="KW-1185">Reference proteome</keyword>
<sequence length="190" mass="20662">MPMNLIHRRLCSSEKWAAMIAQVLPPWLAQHNLGDDVLEIGPGFGATTRVLLDTVPRLTLLEIDPASAGLLRSEFGSRATVVEGSGADMPFDAGRFSAVVCFTMLHHVPTAGLQDSIFSEAFRVLRPGGVYCGTDSQLSFRFRLLHLGDTMNVVDASTLPSRLSSVGFGEVDVKHRPKERLEFSAVKPGQ</sequence>
<evidence type="ECO:0000313" key="2">
    <source>
        <dbReference type="EMBL" id="WIX81750.1"/>
    </source>
</evidence>
<dbReference type="GO" id="GO:0032259">
    <property type="term" value="P:methylation"/>
    <property type="evidence" value="ECO:0007669"/>
    <property type="project" value="UniProtKB-KW"/>
</dbReference>
<dbReference type="InterPro" id="IPR050508">
    <property type="entry name" value="Methyltransf_Superfamily"/>
</dbReference>
<dbReference type="RefSeq" id="WP_285972333.1">
    <property type="nucleotide sequence ID" value="NZ_CP127294.1"/>
</dbReference>
<dbReference type="Pfam" id="PF08241">
    <property type="entry name" value="Methyltransf_11"/>
    <property type="match status" value="1"/>
</dbReference>
<organism evidence="2 3">
    <name type="scientific">Amycolatopsis carbonis</name>
    <dbReference type="NCBI Taxonomy" id="715471"/>
    <lineage>
        <taxon>Bacteria</taxon>
        <taxon>Bacillati</taxon>
        <taxon>Actinomycetota</taxon>
        <taxon>Actinomycetes</taxon>
        <taxon>Pseudonocardiales</taxon>
        <taxon>Pseudonocardiaceae</taxon>
        <taxon>Amycolatopsis</taxon>
    </lineage>
</organism>
<dbReference type="Gene3D" id="3.40.50.150">
    <property type="entry name" value="Vaccinia Virus protein VP39"/>
    <property type="match status" value="1"/>
</dbReference>
<dbReference type="GO" id="GO:0008757">
    <property type="term" value="F:S-adenosylmethionine-dependent methyltransferase activity"/>
    <property type="evidence" value="ECO:0007669"/>
    <property type="project" value="InterPro"/>
</dbReference>
<name>A0A9Y2IM94_9PSEU</name>
<protein>
    <submittedName>
        <fullName evidence="2">Class I SAM-dependent methyltransferase</fullName>
        <ecNumber evidence="2">2.1.-.-</ecNumber>
    </submittedName>
</protein>
<keyword evidence="2" id="KW-0808">Transferase</keyword>
<dbReference type="EC" id="2.1.-.-" evidence="2"/>